<evidence type="ECO:0000256" key="9">
    <source>
        <dbReference type="SAM" id="MobiDB-lite"/>
    </source>
</evidence>
<dbReference type="CDD" id="cd22249">
    <property type="entry name" value="UDM1_RNF168_RNF169-like"/>
    <property type="match status" value="1"/>
</dbReference>
<dbReference type="AlphaFoldDB" id="A0A3R7QE71"/>
<name>A0A3R7QE71_PENVA</name>
<dbReference type="PANTHER" id="PTHR42643:SF39">
    <property type="entry name" value="IONOTROPIC RECEPTOR 56A-RELATED"/>
    <property type="match status" value="1"/>
</dbReference>
<evidence type="ECO:0000256" key="6">
    <source>
        <dbReference type="ARBA" id="ARBA00023136"/>
    </source>
</evidence>
<evidence type="ECO:0000256" key="1">
    <source>
        <dbReference type="ARBA" id="ARBA00004651"/>
    </source>
</evidence>
<dbReference type="InterPro" id="IPR052192">
    <property type="entry name" value="Insect_Ionotropic_Sensory_Rcpt"/>
</dbReference>
<evidence type="ECO:0000256" key="5">
    <source>
        <dbReference type="ARBA" id="ARBA00022989"/>
    </source>
</evidence>
<keyword evidence="3" id="KW-1003">Cell membrane</keyword>
<comment type="similarity">
    <text evidence="2">Belongs to the glutamate-gated ion channel (TC 1.A.10.1) family.</text>
</comment>
<organism evidence="12 13">
    <name type="scientific">Penaeus vannamei</name>
    <name type="common">Whiteleg shrimp</name>
    <name type="synonym">Litopenaeus vannamei</name>
    <dbReference type="NCBI Taxonomy" id="6689"/>
    <lineage>
        <taxon>Eukaryota</taxon>
        <taxon>Metazoa</taxon>
        <taxon>Ecdysozoa</taxon>
        <taxon>Arthropoda</taxon>
        <taxon>Crustacea</taxon>
        <taxon>Multicrustacea</taxon>
        <taxon>Malacostraca</taxon>
        <taxon>Eumalacostraca</taxon>
        <taxon>Eucarida</taxon>
        <taxon>Decapoda</taxon>
        <taxon>Dendrobranchiata</taxon>
        <taxon>Penaeoidea</taxon>
        <taxon>Penaeidae</taxon>
        <taxon>Penaeus</taxon>
    </lineage>
</organism>
<dbReference type="InterPro" id="IPR001320">
    <property type="entry name" value="Iontro_rcpt_C"/>
</dbReference>
<gene>
    <name evidence="12" type="ORF">C7M84_005541</name>
</gene>
<reference evidence="12 13" key="2">
    <citation type="submission" date="2019-01" db="EMBL/GenBank/DDBJ databases">
        <title>The decoding of complex shrimp genome reveals the adaptation for benthos swimmer, frequently molting mechanism and breeding impact on genome.</title>
        <authorList>
            <person name="Sun Y."/>
            <person name="Gao Y."/>
            <person name="Yu Y."/>
        </authorList>
    </citation>
    <scope>NUCLEOTIDE SEQUENCE [LARGE SCALE GENOMIC DNA]</scope>
    <source>
        <tissue evidence="12">Muscle</tissue>
    </source>
</reference>
<dbReference type="Gene3D" id="1.10.287.70">
    <property type="match status" value="1"/>
</dbReference>
<evidence type="ECO:0000256" key="2">
    <source>
        <dbReference type="ARBA" id="ARBA00008685"/>
    </source>
</evidence>
<feature type="transmembrane region" description="Helical" evidence="10">
    <location>
        <begin position="451"/>
        <end position="471"/>
    </location>
</feature>
<keyword evidence="7 12" id="KW-0675">Receptor</keyword>
<reference evidence="12 13" key="1">
    <citation type="submission" date="2018-04" db="EMBL/GenBank/DDBJ databases">
        <authorList>
            <person name="Zhang X."/>
            <person name="Yuan J."/>
            <person name="Li F."/>
            <person name="Xiang J."/>
        </authorList>
    </citation>
    <scope>NUCLEOTIDE SEQUENCE [LARGE SCALE GENOMIC DNA]</scope>
    <source>
        <tissue evidence="12">Muscle</tissue>
    </source>
</reference>
<evidence type="ECO:0000256" key="4">
    <source>
        <dbReference type="ARBA" id="ARBA00022692"/>
    </source>
</evidence>
<evidence type="ECO:0000256" key="8">
    <source>
        <dbReference type="ARBA" id="ARBA00023180"/>
    </source>
</evidence>
<dbReference type="PANTHER" id="PTHR42643">
    <property type="entry name" value="IONOTROPIC RECEPTOR 20A-RELATED"/>
    <property type="match status" value="1"/>
</dbReference>
<dbReference type="Proteomes" id="UP000283509">
    <property type="component" value="Unassembled WGS sequence"/>
</dbReference>
<evidence type="ECO:0000256" key="10">
    <source>
        <dbReference type="SAM" id="Phobius"/>
    </source>
</evidence>
<dbReference type="GO" id="GO:0015276">
    <property type="term" value="F:ligand-gated monoatomic ion channel activity"/>
    <property type="evidence" value="ECO:0007669"/>
    <property type="project" value="InterPro"/>
</dbReference>
<comment type="caution">
    <text evidence="12">The sequence shown here is derived from an EMBL/GenBank/DDBJ whole genome shotgun (WGS) entry which is preliminary data.</text>
</comment>
<keyword evidence="6 10" id="KW-0472">Membrane</keyword>
<dbReference type="Pfam" id="PF00060">
    <property type="entry name" value="Lig_chan"/>
    <property type="match status" value="1"/>
</dbReference>
<feature type="domain" description="Ionotropic glutamate receptor C-terminal" evidence="11">
    <location>
        <begin position="177"/>
        <end position="458"/>
    </location>
</feature>
<evidence type="ECO:0000256" key="3">
    <source>
        <dbReference type="ARBA" id="ARBA00022475"/>
    </source>
</evidence>
<dbReference type="SUPFAM" id="SSF53850">
    <property type="entry name" value="Periplasmic binding protein-like II"/>
    <property type="match status" value="1"/>
</dbReference>
<feature type="transmembrane region" description="Helical" evidence="10">
    <location>
        <begin position="234"/>
        <end position="254"/>
    </location>
</feature>
<comment type="subcellular location">
    <subcellularLocation>
        <location evidence="1">Cell membrane</location>
        <topology evidence="1">Multi-pass membrane protein</topology>
    </subcellularLocation>
</comment>
<evidence type="ECO:0000259" key="11">
    <source>
        <dbReference type="Pfam" id="PF00060"/>
    </source>
</evidence>
<protein>
    <submittedName>
        <fullName evidence="12">Variant Ionotropic Glutamate Receptor</fullName>
    </submittedName>
</protein>
<keyword evidence="4 10" id="KW-0812">Transmembrane</keyword>
<feature type="transmembrane region" description="Helical" evidence="10">
    <location>
        <begin position="93"/>
        <end position="115"/>
    </location>
</feature>
<evidence type="ECO:0000313" key="13">
    <source>
        <dbReference type="Proteomes" id="UP000283509"/>
    </source>
</evidence>
<proteinExistence type="inferred from homology"/>
<keyword evidence="5 10" id="KW-1133">Transmembrane helix</keyword>
<sequence length="477" mass="53695">MNLEDYFDRPRVKIYTHFPYGRDGSQVDEVASWTSGRGLSVRSGHQLFPEKFENFHGAKVGVTALPFRPYWIEEETKAPDGALQKTYSGSDGLLLTTIAGALNFSFAVLPVAGWGEVTSLVMERKSMMAAIYHILLPQRQERYDFTFTYEQIKTDFCMATPSLGSNWQSLYYPLSHGVWASVLAMLVVFSFVLYVVTNVFCRDDIQRLRSWGVTEVVLGSLLGQSIVQRTASSSGYRVLVATWLIFAFIVGTAYRGNLTAALTLPAYPPRPETIAQLVKAVESVTMPSYGTEFRNFFLQSESFEFKTLGAQMVIVPSALDGLRQALVKKQSHMDGRRYLDQMIAEHFTDARGEAQLYVGRQSVLPGLAGWPVPHDAPYKPQLDRIMMRIIEAGLYEKWSEDMLRQAREEGRQKEKERMEKQKLDGEQVEDEEANKSDKAKALNIVHMQGPLMLLLLGLLLGLLVFASELVVGGKTWP</sequence>
<dbReference type="OrthoDB" id="6366643at2759"/>
<dbReference type="GO" id="GO:0005886">
    <property type="term" value="C:plasma membrane"/>
    <property type="evidence" value="ECO:0007669"/>
    <property type="project" value="UniProtKB-SubCell"/>
</dbReference>
<keyword evidence="13" id="KW-1185">Reference proteome</keyword>
<feature type="compositionally biased region" description="Basic and acidic residues" evidence="9">
    <location>
        <begin position="409"/>
        <end position="425"/>
    </location>
</feature>
<dbReference type="EMBL" id="QCYY01001716">
    <property type="protein sequence ID" value="ROT75896.1"/>
    <property type="molecule type" value="Genomic_DNA"/>
</dbReference>
<evidence type="ECO:0000313" key="12">
    <source>
        <dbReference type="EMBL" id="ROT75896.1"/>
    </source>
</evidence>
<dbReference type="GO" id="GO:0050906">
    <property type="term" value="P:detection of stimulus involved in sensory perception"/>
    <property type="evidence" value="ECO:0007669"/>
    <property type="project" value="UniProtKB-ARBA"/>
</dbReference>
<evidence type="ECO:0000256" key="7">
    <source>
        <dbReference type="ARBA" id="ARBA00023170"/>
    </source>
</evidence>
<feature type="region of interest" description="Disordered" evidence="9">
    <location>
        <begin position="409"/>
        <end position="436"/>
    </location>
</feature>
<accession>A0A3R7QE71</accession>
<keyword evidence="8" id="KW-0325">Glycoprotein</keyword>
<feature type="transmembrane region" description="Helical" evidence="10">
    <location>
        <begin position="177"/>
        <end position="196"/>
    </location>
</feature>